<dbReference type="Proteomes" id="UP000675881">
    <property type="component" value="Chromosome 4"/>
</dbReference>
<keyword evidence="2" id="KW-1185">Reference proteome</keyword>
<evidence type="ECO:0000313" key="1">
    <source>
        <dbReference type="EMBL" id="CAF2929541.1"/>
    </source>
</evidence>
<sequence>MLFQKFLDLNGRILKVPFRSPCRYSEVKQMASDYQEAKSVFNLALKDAGCGTSTSIPNSGPCNHYHYSSKFIYEVILKSIILEPKVFNFFHTPYFDAPRGG</sequence>
<dbReference type="OrthoDB" id="10268011at2759"/>
<reference evidence="1" key="1">
    <citation type="submission" date="2021-02" db="EMBL/GenBank/DDBJ databases">
        <authorList>
            <person name="Bekaert M."/>
        </authorList>
    </citation>
    <scope>NUCLEOTIDE SEQUENCE</scope>
    <source>
        <strain evidence="1">IoA-00</strain>
    </source>
</reference>
<protein>
    <submittedName>
        <fullName evidence="1">(salmon louse) hypothetical protein</fullName>
    </submittedName>
</protein>
<dbReference type="EMBL" id="HG994583">
    <property type="protein sequence ID" value="CAF2929541.1"/>
    <property type="molecule type" value="Genomic_DNA"/>
</dbReference>
<dbReference type="AlphaFoldDB" id="A0A7R8H8V8"/>
<gene>
    <name evidence="1" type="ORF">LSAA_9295</name>
</gene>
<evidence type="ECO:0000313" key="2">
    <source>
        <dbReference type="Proteomes" id="UP000675881"/>
    </source>
</evidence>
<proteinExistence type="predicted"/>
<accession>A0A7R8H8V8</accession>
<name>A0A7R8H8V8_LEPSM</name>
<organism evidence="1 2">
    <name type="scientific">Lepeophtheirus salmonis</name>
    <name type="common">Salmon louse</name>
    <name type="synonym">Caligus salmonis</name>
    <dbReference type="NCBI Taxonomy" id="72036"/>
    <lineage>
        <taxon>Eukaryota</taxon>
        <taxon>Metazoa</taxon>
        <taxon>Ecdysozoa</taxon>
        <taxon>Arthropoda</taxon>
        <taxon>Crustacea</taxon>
        <taxon>Multicrustacea</taxon>
        <taxon>Hexanauplia</taxon>
        <taxon>Copepoda</taxon>
        <taxon>Siphonostomatoida</taxon>
        <taxon>Caligidae</taxon>
        <taxon>Lepeophtheirus</taxon>
    </lineage>
</organism>